<evidence type="ECO:0000256" key="1">
    <source>
        <dbReference type="SAM" id="SignalP"/>
    </source>
</evidence>
<reference evidence="2 3" key="1">
    <citation type="submission" date="2018-06" db="EMBL/GenBank/DDBJ databases">
        <title>Genomic Encyclopedia of Archaeal and Bacterial Type Strains, Phase II (KMG-II): from individual species to whole genera.</title>
        <authorList>
            <person name="Goeker M."/>
        </authorList>
    </citation>
    <scope>NUCLEOTIDE SEQUENCE [LARGE SCALE GENOMIC DNA]</scope>
    <source>
        <strain evidence="2 3">DSM 23857</strain>
    </source>
</reference>
<dbReference type="AlphaFoldDB" id="A0A327QR76"/>
<keyword evidence="1" id="KW-0732">Signal</keyword>
<keyword evidence="3" id="KW-1185">Reference proteome</keyword>
<evidence type="ECO:0000313" key="2">
    <source>
        <dbReference type="EMBL" id="RAJ06538.1"/>
    </source>
</evidence>
<accession>A0A327QR76</accession>
<proteinExistence type="predicted"/>
<protein>
    <submittedName>
        <fullName evidence="2">Uncharacterized protein</fullName>
    </submittedName>
</protein>
<sequence>MMCGCLLGTFLSTQANAQHTITPPGQMTIKGVLRQVVLDSIQQHAGEKKFLAGIKTSNYNGSFIKGLEDSAQADFYRFMLLNSVTKANSRVPVQAENYVDQSLRRYYALNNSNMPRKSLELAPRFKNDVHAFQIDLATGDTLSMNYGLWHRVRFNDQLTISGIPININYANLGGQDPYRNASMNAGLIKFSFDRQAYLNNVNEQLNHTYNLEKYFLADINYREALRQFVDVRLQGILQQPEFAPQAKQLRSLLTYEQLYFLDSVQLHHMIFSPGLLKGYYYDGKKMNPDSKEMQDDVIVTNSNLIPYATKERYYTALLDLKKSIGTSAQVAAMLAESDATQNYLRFYVESDINKPKLSRELLPLSGVQTFLLNVHTLEAGNIAVSSSAGTMQDVFISGVSGKYATSNTFVHMALGRRQDIDYRTLGFRQSIQPGTYGMQFLRVGRGTGKKDYVSLSVMNANSKQNNRGEFATTNIPQNIFMAGAQTQWSLGKGGMLNAEFTKSNSNFASPTSSANDHSNVTKAAMGRFFDDFWMTSSFNLRYTGEISGANIQQSAYVGYSGMGYNNPGNPYARKGMTMYGGNVRKYFDGNKGMVSARVDIRNMAQSAINSARWQSIGVGVDAKYKFSRKYTLGMRLNQTTLEDQQPTRNSTSFVNRKASLTSQWNGRLASKSFSNFTTIGIQRLDYITQLHPIESEFLQFNTTQIFMVGKKGNTISANVFYNRDMRDAAVYGNLLTAEAGYNYTLLKKLFCGTAFTYLENKEVVKQIGVRQHVGVQVLKRWSFQASVDLRDDLENSQMNYLYGNFRTELSLHYLMK</sequence>
<gene>
    <name evidence="2" type="ORF">LX64_01665</name>
</gene>
<feature type="chain" id="PRO_5016412287" evidence="1">
    <location>
        <begin position="18"/>
        <end position="816"/>
    </location>
</feature>
<dbReference type="Proteomes" id="UP000249547">
    <property type="component" value="Unassembled WGS sequence"/>
</dbReference>
<name>A0A327QR76_9BACT</name>
<organism evidence="2 3">
    <name type="scientific">Chitinophaga skermanii</name>
    <dbReference type="NCBI Taxonomy" id="331697"/>
    <lineage>
        <taxon>Bacteria</taxon>
        <taxon>Pseudomonadati</taxon>
        <taxon>Bacteroidota</taxon>
        <taxon>Chitinophagia</taxon>
        <taxon>Chitinophagales</taxon>
        <taxon>Chitinophagaceae</taxon>
        <taxon>Chitinophaga</taxon>
    </lineage>
</organism>
<comment type="caution">
    <text evidence="2">The sequence shown here is derived from an EMBL/GenBank/DDBJ whole genome shotgun (WGS) entry which is preliminary data.</text>
</comment>
<evidence type="ECO:0000313" key="3">
    <source>
        <dbReference type="Proteomes" id="UP000249547"/>
    </source>
</evidence>
<dbReference type="EMBL" id="QLLL01000003">
    <property type="protein sequence ID" value="RAJ06538.1"/>
    <property type="molecule type" value="Genomic_DNA"/>
</dbReference>
<feature type="signal peptide" evidence="1">
    <location>
        <begin position="1"/>
        <end position="17"/>
    </location>
</feature>